<gene>
    <name evidence="2" type="ORF">LVY72_17420</name>
</gene>
<dbReference type="RefSeq" id="WP_237823283.1">
    <property type="nucleotide sequence ID" value="NZ_JAKLTQ010000015.1"/>
</dbReference>
<dbReference type="Gene3D" id="1.20.1290.10">
    <property type="entry name" value="AhpD-like"/>
    <property type="match status" value="1"/>
</dbReference>
<dbReference type="EMBL" id="JAKLTQ010000015">
    <property type="protein sequence ID" value="MCG2623676.1"/>
    <property type="molecule type" value="Genomic_DNA"/>
</dbReference>
<evidence type="ECO:0000313" key="2">
    <source>
        <dbReference type="EMBL" id="MCG2623676.1"/>
    </source>
</evidence>
<comment type="caution">
    <text evidence="2">The sequence shown here is derived from an EMBL/GenBank/DDBJ whole genome shotgun (WGS) entry which is preliminary data.</text>
</comment>
<sequence>MRHVNLSKQHPTAYKSVMALSQEADEAVARAGLEPRLGELVKIRVSQLNGCAFCLRMHTRDAIAKGETSDRLAVVAAWWESQYFTEQEQSALALAEEVTRLSVPERGEWDNGSLNDEQVSAISWLAIAMNAWNRIAVRSHYPVAP</sequence>
<dbReference type="Proteomes" id="UP001165368">
    <property type="component" value="Unassembled WGS sequence"/>
</dbReference>
<name>A0ABS9LAQ5_9MICC</name>
<evidence type="ECO:0000259" key="1">
    <source>
        <dbReference type="Pfam" id="PF02627"/>
    </source>
</evidence>
<dbReference type="PANTHER" id="PTHR34846:SF5">
    <property type="entry name" value="CARBOXYMUCONOLACTONE DECARBOXYLASE-LIKE DOMAIN-CONTAINING PROTEIN"/>
    <property type="match status" value="1"/>
</dbReference>
<keyword evidence="3" id="KW-1185">Reference proteome</keyword>
<feature type="domain" description="Carboxymuconolactone decarboxylase-like" evidence="1">
    <location>
        <begin position="21"/>
        <end position="97"/>
    </location>
</feature>
<dbReference type="InterPro" id="IPR029032">
    <property type="entry name" value="AhpD-like"/>
</dbReference>
<reference evidence="2" key="1">
    <citation type="submission" date="2022-01" db="EMBL/GenBank/DDBJ databases">
        <authorList>
            <person name="Jo J.-H."/>
            <person name="Im W.-T."/>
        </authorList>
    </citation>
    <scope>NUCLEOTIDE SEQUENCE</scope>
    <source>
        <strain evidence="2">I2-34</strain>
    </source>
</reference>
<dbReference type="PANTHER" id="PTHR34846">
    <property type="entry name" value="4-CARBOXYMUCONOLACTONE DECARBOXYLASE FAMILY PROTEIN (AFU_ORTHOLOGUE AFUA_6G11590)"/>
    <property type="match status" value="1"/>
</dbReference>
<dbReference type="InterPro" id="IPR004675">
    <property type="entry name" value="AhpD_core"/>
</dbReference>
<accession>A0ABS9LAQ5</accession>
<evidence type="ECO:0000313" key="3">
    <source>
        <dbReference type="Proteomes" id="UP001165368"/>
    </source>
</evidence>
<dbReference type="InterPro" id="IPR003779">
    <property type="entry name" value="CMD-like"/>
</dbReference>
<proteinExistence type="predicted"/>
<organism evidence="2 3">
    <name type="scientific">Arthrobacter hankyongi</name>
    <dbReference type="NCBI Taxonomy" id="2904801"/>
    <lineage>
        <taxon>Bacteria</taxon>
        <taxon>Bacillati</taxon>
        <taxon>Actinomycetota</taxon>
        <taxon>Actinomycetes</taxon>
        <taxon>Micrococcales</taxon>
        <taxon>Micrococcaceae</taxon>
        <taxon>Arthrobacter</taxon>
    </lineage>
</organism>
<protein>
    <submittedName>
        <fullName evidence="2">Carboxymuconolactone decarboxylase family protein</fullName>
    </submittedName>
</protein>
<dbReference type="Pfam" id="PF02627">
    <property type="entry name" value="CMD"/>
    <property type="match status" value="1"/>
</dbReference>
<dbReference type="NCBIfam" id="TIGR00778">
    <property type="entry name" value="ahpD_dom"/>
    <property type="match status" value="1"/>
</dbReference>
<dbReference type="SUPFAM" id="SSF69118">
    <property type="entry name" value="AhpD-like"/>
    <property type="match status" value="1"/>
</dbReference>